<keyword evidence="1" id="KW-0732">Signal</keyword>
<feature type="chain" id="PRO_5046454261" description="D-alanyl-D-alanine carboxypeptidase-like core domain-containing protein" evidence="1">
    <location>
        <begin position="25"/>
        <end position="175"/>
    </location>
</feature>
<keyword evidence="4" id="KW-1185">Reference proteome</keyword>
<feature type="signal peptide" evidence="1">
    <location>
        <begin position="1"/>
        <end position="24"/>
    </location>
</feature>
<name>A0ABP5DM88_9ACTN</name>
<evidence type="ECO:0000256" key="1">
    <source>
        <dbReference type="SAM" id="SignalP"/>
    </source>
</evidence>
<dbReference type="InterPro" id="IPR003709">
    <property type="entry name" value="VanY-like_core_dom"/>
</dbReference>
<dbReference type="Gene3D" id="3.30.1380.10">
    <property type="match status" value="1"/>
</dbReference>
<accession>A0ABP5DM88</accession>
<dbReference type="RefSeq" id="WP_344659594.1">
    <property type="nucleotide sequence ID" value="NZ_BAAAQM010000030.1"/>
</dbReference>
<feature type="domain" description="D-alanyl-D-alanine carboxypeptidase-like core" evidence="2">
    <location>
        <begin position="60"/>
        <end position="161"/>
    </location>
</feature>
<dbReference type="InterPro" id="IPR009045">
    <property type="entry name" value="Zn_M74/Hedgehog-like"/>
</dbReference>
<protein>
    <recommendedName>
        <fullName evidence="2">D-alanyl-D-alanine carboxypeptidase-like core domain-containing protein</fullName>
    </recommendedName>
</protein>
<dbReference type="EMBL" id="BAAAQM010000030">
    <property type="protein sequence ID" value="GAA1982836.1"/>
    <property type="molecule type" value="Genomic_DNA"/>
</dbReference>
<organism evidence="3 4">
    <name type="scientific">Catenulispora subtropica</name>
    <dbReference type="NCBI Taxonomy" id="450798"/>
    <lineage>
        <taxon>Bacteria</taxon>
        <taxon>Bacillati</taxon>
        <taxon>Actinomycetota</taxon>
        <taxon>Actinomycetes</taxon>
        <taxon>Catenulisporales</taxon>
        <taxon>Catenulisporaceae</taxon>
        <taxon>Catenulispora</taxon>
    </lineage>
</organism>
<dbReference type="PANTHER" id="PTHR34385">
    <property type="entry name" value="D-ALANYL-D-ALANINE CARBOXYPEPTIDASE"/>
    <property type="match status" value="1"/>
</dbReference>
<dbReference type="Proteomes" id="UP001499854">
    <property type="component" value="Unassembled WGS sequence"/>
</dbReference>
<gene>
    <name evidence="3" type="ORF">GCM10009838_50570</name>
</gene>
<evidence type="ECO:0000313" key="4">
    <source>
        <dbReference type="Proteomes" id="UP001499854"/>
    </source>
</evidence>
<dbReference type="SUPFAM" id="SSF55166">
    <property type="entry name" value="Hedgehog/DD-peptidase"/>
    <property type="match status" value="1"/>
</dbReference>
<sequence>MRRIRAVALTTAAAVAATGAAAWALHDRATGPVLGQTSCDQIDHGTAADAARAVSGLTAPTRAALTEAQQAGRHAGVALTVNSGYRSAAYQQRVYDCWVAQTGSAEAARRHALPPAESAHVAGTAVDVAPPSAAAWLEHSAGKYGLCRRYENEPWHFEYQGSYSAHGCPALLDHP</sequence>
<dbReference type="InterPro" id="IPR052179">
    <property type="entry name" value="DD-CPase-like"/>
</dbReference>
<reference evidence="4" key="1">
    <citation type="journal article" date="2019" name="Int. J. Syst. Evol. Microbiol.">
        <title>The Global Catalogue of Microorganisms (GCM) 10K type strain sequencing project: providing services to taxonomists for standard genome sequencing and annotation.</title>
        <authorList>
            <consortium name="The Broad Institute Genomics Platform"/>
            <consortium name="The Broad Institute Genome Sequencing Center for Infectious Disease"/>
            <person name="Wu L."/>
            <person name="Ma J."/>
        </authorList>
    </citation>
    <scope>NUCLEOTIDE SEQUENCE [LARGE SCALE GENOMIC DNA]</scope>
    <source>
        <strain evidence="4">JCM 16013</strain>
    </source>
</reference>
<evidence type="ECO:0000259" key="2">
    <source>
        <dbReference type="Pfam" id="PF02557"/>
    </source>
</evidence>
<evidence type="ECO:0000313" key="3">
    <source>
        <dbReference type="EMBL" id="GAA1982836.1"/>
    </source>
</evidence>
<dbReference type="Pfam" id="PF02557">
    <property type="entry name" value="VanY"/>
    <property type="match status" value="1"/>
</dbReference>
<comment type="caution">
    <text evidence="3">The sequence shown here is derived from an EMBL/GenBank/DDBJ whole genome shotgun (WGS) entry which is preliminary data.</text>
</comment>
<proteinExistence type="predicted"/>
<dbReference type="PANTHER" id="PTHR34385:SF1">
    <property type="entry name" value="PEPTIDOGLYCAN L-ALANYL-D-GLUTAMATE ENDOPEPTIDASE CWLK"/>
    <property type="match status" value="1"/>
</dbReference>